<keyword evidence="10 17" id="KW-0573">Peptidoglycan synthesis</keyword>
<dbReference type="CDD" id="cd02540">
    <property type="entry name" value="GT2_GlmU_N_bac"/>
    <property type="match status" value="1"/>
</dbReference>
<dbReference type="UniPathway" id="UPA00113">
    <property type="reaction ID" value="UER00532"/>
</dbReference>
<evidence type="ECO:0000256" key="17">
    <source>
        <dbReference type="HAMAP-Rule" id="MF_01631"/>
    </source>
</evidence>
<feature type="domain" description="MobA-like NTP transferase" evidence="18">
    <location>
        <begin position="7"/>
        <end position="138"/>
    </location>
</feature>
<feature type="binding site" evidence="17">
    <location>
        <position position="143"/>
    </location>
    <ligand>
        <name>UDP-N-acetyl-alpha-D-glucosamine</name>
        <dbReference type="ChEBI" id="CHEBI:57705"/>
    </ligand>
</feature>
<feature type="binding site" evidence="17">
    <location>
        <position position="390"/>
    </location>
    <ligand>
        <name>acetyl-CoA</name>
        <dbReference type="ChEBI" id="CHEBI:57288"/>
    </ligand>
</feature>
<comment type="caution">
    <text evidence="20">The sequence shown here is derived from an EMBL/GenBank/DDBJ whole genome shotgun (WGS) entry which is preliminary data.</text>
</comment>
<feature type="binding site" evidence="17">
    <location>
        <position position="77"/>
    </location>
    <ligand>
        <name>UDP-N-acetyl-alpha-D-glucosamine</name>
        <dbReference type="ChEBI" id="CHEBI:57705"/>
    </ligand>
</feature>
<dbReference type="EC" id="2.3.1.157" evidence="17"/>
<dbReference type="CDD" id="cd03353">
    <property type="entry name" value="LbH_GlmU_C"/>
    <property type="match status" value="1"/>
</dbReference>
<dbReference type="GO" id="GO:0009245">
    <property type="term" value="P:lipid A biosynthetic process"/>
    <property type="evidence" value="ECO:0007669"/>
    <property type="project" value="UniProtKB-UniRule"/>
</dbReference>
<dbReference type="GO" id="GO:0000287">
    <property type="term" value="F:magnesium ion binding"/>
    <property type="evidence" value="ECO:0007669"/>
    <property type="project" value="UniProtKB-UniRule"/>
</dbReference>
<evidence type="ECO:0000256" key="8">
    <source>
        <dbReference type="ARBA" id="ARBA00022842"/>
    </source>
</evidence>
<feature type="binding site" evidence="17">
    <location>
        <position position="408"/>
    </location>
    <ligand>
        <name>acetyl-CoA</name>
        <dbReference type="ChEBI" id="CHEBI:57288"/>
    </ligand>
</feature>
<reference evidence="21" key="1">
    <citation type="submission" date="2018-02" db="EMBL/GenBank/DDBJ databases">
        <title>Genome sequence of Candidatus Liberibacter europaeus.</title>
        <authorList>
            <person name="Frampton R.A."/>
            <person name="Thompson S.M."/>
            <person name="David C."/>
            <person name="Addison S.M."/>
            <person name="Smith G.R."/>
        </authorList>
    </citation>
    <scope>NUCLEOTIDE SEQUENCE [LARGE SCALE GENOMIC DNA]</scope>
</reference>
<evidence type="ECO:0000256" key="3">
    <source>
        <dbReference type="ARBA" id="ARBA00022490"/>
    </source>
</evidence>
<dbReference type="GO" id="GO:0006048">
    <property type="term" value="P:UDP-N-acetylglucosamine biosynthetic process"/>
    <property type="evidence" value="ECO:0007669"/>
    <property type="project" value="UniProtKB-UniPathway"/>
</dbReference>
<dbReference type="AlphaFoldDB" id="A0A2T4VWG6"/>
<evidence type="ECO:0000259" key="19">
    <source>
        <dbReference type="Pfam" id="PF25087"/>
    </source>
</evidence>
<evidence type="ECO:0000256" key="5">
    <source>
        <dbReference type="ARBA" id="ARBA00022695"/>
    </source>
</evidence>
<accession>A0A2T4VWG6</accession>
<name>A0A2T4VWG6_9HYPH</name>
<feature type="binding site" evidence="17">
    <location>
        <begin position="10"/>
        <end position="13"/>
    </location>
    <ligand>
        <name>UDP-N-acetyl-alpha-D-glucosamine</name>
        <dbReference type="ChEBI" id="CHEBI:57705"/>
    </ligand>
</feature>
<feature type="binding site" evidence="17">
    <location>
        <position position="425"/>
    </location>
    <ligand>
        <name>acetyl-CoA</name>
        <dbReference type="ChEBI" id="CHEBI:57288"/>
    </ligand>
</feature>
<evidence type="ECO:0000313" key="20">
    <source>
        <dbReference type="EMBL" id="PTL86119.1"/>
    </source>
</evidence>
<evidence type="ECO:0000256" key="12">
    <source>
        <dbReference type="ARBA" id="ARBA00023315"/>
    </source>
</evidence>
<feature type="binding site" evidence="17">
    <location>
        <position position="365"/>
    </location>
    <ligand>
        <name>acetyl-CoA</name>
        <dbReference type="ChEBI" id="CHEBI:57288"/>
    </ligand>
</feature>
<feature type="domain" description="Mannose-1-phosphate guanyltransferase C-terminal" evidence="19">
    <location>
        <begin position="303"/>
        <end position="389"/>
    </location>
</feature>
<dbReference type="Gene3D" id="3.90.550.10">
    <property type="entry name" value="Spore Coat Polysaccharide Biosynthesis Protein SpsA, Chain A"/>
    <property type="match status" value="1"/>
</dbReference>
<dbReference type="EC" id="2.7.7.23" evidence="17"/>
<feature type="binding site" evidence="17">
    <location>
        <position position="362"/>
    </location>
    <ligand>
        <name>UDP-N-acetyl-alpha-D-glucosamine</name>
        <dbReference type="ChEBI" id="CHEBI:57705"/>
    </ligand>
</feature>
<dbReference type="GO" id="GO:0009252">
    <property type="term" value="P:peptidoglycan biosynthetic process"/>
    <property type="evidence" value="ECO:0007669"/>
    <property type="project" value="UniProtKB-UniRule"/>
</dbReference>
<gene>
    <name evidence="17 20" type="primary">glmU</name>
    <name evidence="20" type="ORF">C4617_05265</name>
</gene>
<evidence type="ECO:0000256" key="15">
    <source>
        <dbReference type="ARBA" id="ARBA00048493"/>
    </source>
</evidence>
<keyword evidence="13 17" id="KW-0961">Cell wall biogenesis/degradation</keyword>
<keyword evidence="5 17" id="KW-0548">Nucleotidyltransferase</keyword>
<dbReference type="InterPro" id="IPR029044">
    <property type="entry name" value="Nucleotide-diphossugar_trans"/>
</dbReference>
<feature type="region of interest" description="Pyrophosphorylase" evidence="17">
    <location>
        <begin position="1"/>
        <end position="231"/>
    </location>
</feature>
<protein>
    <recommendedName>
        <fullName evidence="17">Bifunctional protein GlmU</fullName>
    </recommendedName>
    <domain>
        <recommendedName>
            <fullName evidence="17">UDP-N-acetylglucosamine pyrophosphorylase</fullName>
            <ecNumber evidence="17">2.7.7.23</ecNumber>
        </recommendedName>
        <alternativeName>
            <fullName evidence="17">N-acetylglucosamine-1-phosphate uridyltransferase</fullName>
        </alternativeName>
    </domain>
    <domain>
        <recommendedName>
            <fullName evidence="17">Glucosamine-1-phosphate N-acetyltransferase</fullName>
            <ecNumber evidence="17">2.3.1.157</ecNumber>
        </recommendedName>
    </domain>
</protein>
<keyword evidence="11 17" id="KW-0511">Multifunctional enzyme</keyword>
<evidence type="ECO:0000256" key="6">
    <source>
        <dbReference type="ARBA" id="ARBA00022723"/>
    </source>
</evidence>
<feature type="binding site" evidence="17">
    <location>
        <position position="229"/>
    </location>
    <ligand>
        <name>Mg(2+)</name>
        <dbReference type="ChEBI" id="CHEBI:18420"/>
    </ligand>
</feature>
<dbReference type="Proteomes" id="UP000240811">
    <property type="component" value="Unassembled WGS sequence"/>
</dbReference>
<dbReference type="InterPro" id="IPR050065">
    <property type="entry name" value="GlmU-like"/>
</dbReference>
<dbReference type="PANTHER" id="PTHR43584:SF3">
    <property type="entry name" value="BIFUNCTIONAL PROTEIN GLMU"/>
    <property type="match status" value="1"/>
</dbReference>
<comment type="similarity">
    <text evidence="2 17">In the N-terminal section; belongs to the N-acetylglucosamine-1-phosphate uridyltransferase family.</text>
</comment>
<dbReference type="EMBL" id="PSQJ01000008">
    <property type="protein sequence ID" value="PTL86119.1"/>
    <property type="molecule type" value="Genomic_DNA"/>
</dbReference>
<feature type="binding site" evidence="17">
    <location>
        <position position="336"/>
    </location>
    <ligand>
        <name>UDP-N-acetyl-alpha-D-glucosamine</name>
        <dbReference type="ChEBI" id="CHEBI:57705"/>
    </ligand>
</feature>
<dbReference type="HAMAP" id="MF_01631">
    <property type="entry name" value="GlmU"/>
    <property type="match status" value="1"/>
</dbReference>
<comment type="catalytic activity">
    <reaction evidence="14 17">
        <text>alpha-D-glucosamine 1-phosphate + acetyl-CoA = N-acetyl-alpha-D-glucosamine 1-phosphate + CoA + H(+)</text>
        <dbReference type="Rhea" id="RHEA:13725"/>
        <dbReference type="ChEBI" id="CHEBI:15378"/>
        <dbReference type="ChEBI" id="CHEBI:57287"/>
        <dbReference type="ChEBI" id="CHEBI:57288"/>
        <dbReference type="ChEBI" id="CHEBI:57776"/>
        <dbReference type="ChEBI" id="CHEBI:58516"/>
        <dbReference type="EC" id="2.3.1.157"/>
    </reaction>
</comment>
<organism evidence="20 21">
    <name type="scientific">Candidatus Liberibacter europaeus</name>
    <dbReference type="NCBI Taxonomy" id="744859"/>
    <lineage>
        <taxon>Bacteria</taxon>
        <taxon>Pseudomonadati</taxon>
        <taxon>Pseudomonadota</taxon>
        <taxon>Alphaproteobacteria</taxon>
        <taxon>Hyphomicrobiales</taxon>
        <taxon>Rhizobiaceae</taxon>
        <taxon>Liberibacter</taxon>
    </lineage>
</organism>
<dbReference type="NCBIfam" id="TIGR01173">
    <property type="entry name" value="glmU"/>
    <property type="match status" value="1"/>
</dbReference>
<dbReference type="UniPathway" id="UPA00973"/>
<dbReference type="Pfam" id="PF12804">
    <property type="entry name" value="NTP_transf_3"/>
    <property type="match status" value="1"/>
</dbReference>
<feature type="binding site" evidence="17">
    <location>
        <begin position="82"/>
        <end position="83"/>
    </location>
    <ligand>
        <name>UDP-N-acetyl-alpha-D-glucosamine</name>
        <dbReference type="ChEBI" id="CHEBI:57705"/>
    </ligand>
</feature>
<feature type="binding site" evidence="17">
    <location>
        <begin position="105"/>
        <end position="107"/>
    </location>
    <ligand>
        <name>UDP-N-acetyl-alpha-D-glucosamine</name>
        <dbReference type="ChEBI" id="CHEBI:57705"/>
    </ligand>
</feature>
<evidence type="ECO:0000256" key="2">
    <source>
        <dbReference type="ARBA" id="ARBA00007947"/>
    </source>
</evidence>
<feature type="binding site" evidence="17">
    <location>
        <position position="24"/>
    </location>
    <ligand>
        <name>UDP-N-acetyl-alpha-D-glucosamine</name>
        <dbReference type="ChEBI" id="CHEBI:57705"/>
    </ligand>
</feature>
<dbReference type="InterPro" id="IPR025877">
    <property type="entry name" value="MobA-like_NTP_Trfase"/>
</dbReference>
<evidence type="ECO:0000256" key="4">
    <source>
        <dbReference type="ARBA" id="ARBA00022679"/>
    </source>
</evidence>
<evidence type="ECO:0000256" key="11">
    <source>
        <dbReference type="ARBA" id="ARBA00023268"/>
    </source>
</evidence>
<dbReference type="NCBIfam" id="NF010933">
    <property type="entry name" value="PRK14353.1"/>
    <property type="match status" value="1"/>
</dbReference>
<comment type="function">
    <text evidence="16 17">Catalyzes the last two sequential reactions in the de novo biosynthetic pathway for UDP-N-acetylglucosamine (UDP-GlcNAc). The C-terminal domain catalyzes the transfer of acetyl group from acetyl coenzyme A to glucosamine-1-phosphate (GlcN-1-P) to produce N-acetylglucosamine-1-phosphate (GlcNAc-1-P), which is converted into UDP-GlcNAc by the transfer of uridine 5-monophosphate (from uridine 5-triphosphate), a reaction catalyzed by the N-terminal domain.</text>
</comment>
<keyword evidence="12 17" id="KW-0012">Acyltransferase</keyword>
<dbReference type="Gene3D" id="2.160.10.10">
    <property type="entry name" value="Hexapeptide repeat proteins"/>
    <property type="match status" value="1"/>
</dbReference>
<evidence type="ECO:0000256" key="10">
    <source>
        <dbReference type="ARBA" id="ARBA00022984"/>
    </source>
</evidence>
<comment type="catalytic activity">
    <reaction evidence="15 17">
        <text>N-acetyl-alpha-D-glucosamine 1-phosphate + UTP + H(+) = UDP-N-acetyl-alpha-D-glucosamine + diphosphate</text>
        <dbReference type="Rhea" id="RHEA:13509"/>
        <dbReference type="ChEBI" id="CHEBI:15378"/>
        <dbReference type="ChEBI" id="CHEBI:33019"/>
        <dbReference type="ChEBI" id="CHEBI:46398"/>
        <dbReference type="ChEBI" id="CHEBI:57705"/>
        <dbReference type="ChEBI" id="CHEBI:57776"/>
        <dbReference type="EC" id="2.7.7.23"/>
    </reaction>
</comment>
<feature type="binding site" evidence="17">
    <location>
        <position position="229"/>
    </location>
    <ligand>
        <name>UDP-N-acetyl-alpha-D-glucosamine</name>
        <dbReference type="ChEBI" id="CHEBI:57705"/>
    </ligand>
</feature>
<dbReference type="InterPro" id="IPR056729">
    <property type="entry name" value="GMPPB_C"/>
</dbReference>
<evidence type="ECO:0000256" key="14">
    <source>
        <dbReference type="ARBA" id="ARBA00048247"/>
    </source>
</evidence>
<comment type="subunit">
    <text evidence="17">Homotrimer.</text>
</comment>
<dbReference type="PANTHER" id="PTHR43584">
    <property type="entry name" value="NUCLEOTIDYL TRANSFERASE"/>
    <property type="match status" value="1"/>
</dbReference>
<comment type="similarity">
    <text evidence="1 17">In the C-terminal section; belongs to the transferase hexapeptide repeat family.</text>
</comment>
<comment type="cofactor">
    <cofactor evidence="17">
        <name>Mg(2+)</name>
        <dbReference type="ChEBI" id="CHEBI:18420"/>
    </cofactor>
    <text evidence="17">Binds 1 Mg(2+) ion per subunit.</text>
</comment>
<dbReference type="GO" id="GO:0000902">
    <property type="term" value="P:cell morphogenesis"/>
    <property type="evidence" value="ECO:0007669"/>
    <property type="project" value="UniProtKB-UniRule"/>
</dbReference>
<evidence type="ECO:0000256" key="16">
    <source>
        <dbReference type="ARBA" id="ARBA00049628"/>
    </source>
</evidence>
<feature type="binding site" evidence="17">
    <location>
        <begin position="371"/>
        <end position="372"/>
    </location>
    <ligand>
        <name>acetyl-CoA</name>
        <dbReference type="ChEBI" id="CHEBI:57288"/>
    </ligand>
</feature>
<dbReference type="InterPro" id="IPR005882">
    <property type="entry name" value="Bifunctional_GlmU"/>
</dbReference>
<keyword evidence="4 17" id="KW-0808">Transferase</keyword>
<comment type="subcellular location">
    <subcellularLocation>
        <location evidence="17">Cytoplasm</location>
    </subcellularLocation>
</comment>
<sequence length="442" mass="48646">MKHKCLAIVLAAGSGQRMKSSSSKLLHQIAGKPMISYVMETIVEAGIRDVALVLGHCAESVSKIDFPKELSIDCFIQDVQQGTANAVLSAKNAIKRGYDRVIIMYGDVPFISAHTLNKGIDIVGQECSIAVIGFNTNSPHGYGRLLMENDKLVAIREEKNATNEEKKVCYCNSGLMVIDGHKLTKWLSQIKKNETTNEYYLTDIIEIAISDGDNVLSIKSDEQEVYGCNNRHELSILENIWQSRRRRNMMLSGVTMIAPETVFLSHDTFIDQDTVIEPHVVFGCGVTVERYVKIRSFSYLEGVHIGNNTTIGPFARLRNGSQIEQNVMIGNFCEVKKSIIGEGSKINHLSYIGDSFLGKNVNIGAGSITCNYDGVNKHKTHIGDNVFVGSNSSLIAPISIGLGSYIASGSVITEDTPDNSLVLARSRQVIKEKRALSLRKKK</sequence>
<evidence type="ECO:0000313" key="21">
    <source>
        <dbReference type="Proteomes" id="UP000240811"/>
    </source>
</evidence>
<dbReference type="GO" id="GO:0071555">
    <property type="term" value="P:cell wall organization"/>
    <property type="evidence" value="ECO:0007669"/>
    <property type="project" value="UniProtKB-KW"/>
</dbReference>
<feature type="binding site" evidence="17">
    <location>
        <position position="172"/>
    </location>
    <ligand>
        <name>UDP-N-acetyl-alpha-D-glucosamine</name>
        <dbReference type="ChEBI" id="CHEBI:57705"/>
    </ligand>
</feature>
<dbReference type="GO" id="GO:0005737">
    <property type="term" value="C:cytoplasm"/>
    <property type="evidence" value="ECO:0007669"/>
    <property type="project" value="UniProtKB-SubCell"/>
</dbReference>
<evidence type="ECO:0000256" key="9">
    <source>
        <dbReference type="ARBA" id="ARBA00022960"/>
    </source>
</evidence>
<feature type="region of interest" description="N-acetyltransferase" evidence="17">
    <location>
        <begin position="253"/>
        <end position="442"/>
    </location>
</feature>
<dbReference type="InterPro" id="IPR038009">
    <property type="entry name" value="GlmU_C_LbH"/>
</dbReference>
<comment type="pathway">
    <text evidence="17">Nucleotide-sugar biosynthesis; UDP-N-acetyl-alpha-D-glucosamine biosynthesis; N-acetyl-alpha-D-glucosamine 1-phosphate from alpha-D-glucosamine 6-phosphate (route II): step 2/2.</text>
</comment>
<feature type="binding site" evidence="17">
    <location>
        <position position="157"/>
    </location>
    <ligand>
        <name>UDP-N-acetyl-alpha-D-glucosamine</name>
        <dbReference type="ChEBI" id="CHEBI:57705"/>
    </ligand>
</feature>
<feature type="binding site" evidence="17">
    <location>
        <position position="351"/>
    </location>
    <ligand>
        <name>UDP-N-acetyl-alpha-D-glucosamine</name>
        <dbReference type="ChEBI" id="CHEBI:57705"/>
    </ligand>
</feature>
<comment type="pathway">
    <text evidence="17">Nucleotide-sugar biosynthesis; UDP-N-acetyl-alpha-D-glucosamine biosynthesis; UDP-N-acetyl-alpha-D-glucosamine from N-acetyl-alpha-D-glucosamine 1-phosphate: step 1/1.</text>
</comment>
<evidence type="ECO:0000256" key="13">
    <source>
        <dbReference type="ARBA" id="ARBA00023316"/>
    </source>
</evidence>
<dbReference type="GO" id="GO:0008360">
    <property type="term" value="P:regulation of cell shape"/>
    <property type="evidence" value="ECO:0007669"/>
    <property type="project" value="UniProtKB-KW"/>
</dbReference>
<dbReference type="GO" id="GO:0019134">
    <property type="term" value="F:glucosamine-1-phosphate N-acetyltransferase activity"/>
    <property type="evidence" value="ECO:0007669"/>
    <property type="project" value="UniProtKB-UniRule"/>
</dbReference>
<comment type="pathway">
    <text evidence="17">Bacterial outer membrane biogenesis; LPS lipid A biosynthesis.</text>
</comment>
<evidence type="ECO:0000256" key="1">
    <source>
        <dbReference type="ARBA" id="ARBA00007707"/>
    </source>
</evidence>
<dbReference type="InterPro" id="IPR011004">
    <property type="entry name" value="Trimer_LpxA-like_sf"/>
</dbReference>
<keyword evidence="8 17" id="KW-0460">Magnesium</keyword>
<dbReference type="SUPFAM" id="SSF53448">
    <property type="entry name" value="Nucleotide-diphospho-sugar transferases"/>
    <property type="match status" value="1"/>
</dbReference>
<dbReference type="Pfam" id="PF25087">
    <property type="entry name" value="GMPPB_C"/>
    <property type="match status" value="1"/>
</dbReference>
<feature type="binding site" evidence="17">
    <location>
        <position position="107"/>
    </location>
    <ligand>
        <name>Mg(2+)</name>
        <dbReference type="ChEBI" id="CHEBI:18420"/>
    </ligand>
</feature>
<dbReference type="GO" id="GO:0003977">
    <property type="term" value="F:UDP-N-acetylglucosamine diphosphorylase activity"/>
    <property type="evidence" value="ECO:0007669"/>
    <property type="project" value="UniProtKB-UniRule"/>
</dbReference>
<dbReference type="SUPFAM" id="SSF51161">
    <property type="entry name" value="Trimeric LpxA-like enzymes"/>
    <property type="match status" value="1"/>
</dbReference>
<keyword evidence="3 17" id="KW-0963">Cytoplasm</keyword>
<feature type="region of interest" description="Linker" evidence="17">
    <location>
        <begin position="232"/>
        <end position="252"/>
    </location>
</feature>
<proteinExistence type="inferred from homology"/>
<keyword evidence="9 17" id="KW-0133">Cell shape</keyword>
<dbReference type="GO" id="GO:0016020">
    <property type="term" value="C:membrane"/>
    <property type="evidence" value="ECO:0007669"/>
    <property type="project" value="GOC"/>
</dbReference>
<evidence type="ECO:0000259" key="18">
    <source>
        <dbReference type="Pfam" id="PF12804"/>
    </source>
</evidence>
<evidence type="ECO:0000256" key="7">
    <source>
        <dbReference type="ARBA" id="ARBA00022737"/>
    </source>
</evidence>
<keyword evidence="7 17" id="KW-0677">Repeat</keyword>
<keyword evidence="6 17" id="KW-0479">Metal-binding</keyword>
<feature type="active site" description="Proton acceptor" evidence="17">
    <location>
        <position position="348"/>
    </location>
</feature>
<feature type="binding site" evidence="17">
    <location>
        <position position="318"/>
    </location>
    <ligand>
        <name>UDP-N-acetyl-alpha-D-glucosamine</name>
        <dbReference type="ChEBI" id="CHEBI:57705"/>
    </ligand>
</feature>